<accession>A0A5N0US29</accession>
<dbReference type="SUPFAM" id="SSF51604">
    <property type="entry name" value="Enolase C-terminal domain-like"/>
    <property type="match status" value="1"/>
</dbReference>
<evidence type="ECO:0000259" key="2">
    <source>
        <dbReference type="SMART" id="SM00922"/>
    </source>
</evidence>
<comment type="caution">
    <text evidence="3">The sequence shown here is derived from an EMBL/GenBank/DDBJ whole genome shotgun (WGS) entry which is preliminary data.</text>
</comment>
<dbReference type="InterPro" id="IPR029065">
    <property type="entry name" value="Enolase_C-like"/>
</dbReference>
<dbReference type="SUPFAM" id="SSF54826">
    <property type="entry name" value="Enolase N-terminal domain-like"/>
    <property type="match status" value="1"/>
</dbReference>
<dbReference type="Proteomes" id="UP000319769">
    <property type="component" value="Unassembled WGS sequence"/>
</dbReference>
<dbReference type="SMART" id="SM00922">
    <property type="entry name" value="MR_MLE"/>
    <property type="match status" value="1"/>
</dbReference>
<dbReference type="GO" id="GO:0016853">
    <property type="term" value="F:isomerase activity"/>
    <property type="evidence" value="ECO:0007669"/>
    <property type="project" value="UniProtKB-KW"/>
</dbReference>
<dbReference type="AlphaFoldDB" id="A0A5N0US29"/>
<dbReference type="SFLD" id="SFLDS00001">
    <property type="entry name" value="Enolase"/>
    <property type="match status" value="1"/>
</dbReference>
<evidence type="ECO:0000313" key="4">
    <source>
        <dbReference type="Proteomes" id="UP000319769"/>
    </source>
</evidence>
<sequence length="349" mass="36443">MRIAEAGLAVAGLPLRRQLRHAGIDTGELTEVFLRVLLEDGHVGWAETRGNGAYATGCSTEVIVAALSTPGWHDPARLARRCPPAAMLVDIARRDAHARAAGIPLWATLSEKPAPASLPTHAAIAFGTEDQAGELADAAVRAGFGRIKIRIGGDPEVDRARVARVREIAGPPVVLAVDANGGWDTATAIEATRWLAELGVAWFEQPVKDLVSMAAVRAASPVPLWADESVRDAESVRAVAELGAADGVHLKLEKAGTVDELAAAIGTARRHGLDVGLGQMDCGRLGCATTAHLAAGLHVEVAELWGCAHLEHDVTPGLELRDGAVPLPGGPGLGLRPELEITTPMRIPS</sequence>
<reference evidence="3" key="1">
    <citation type="submission" date="2019-09" db="EMBL/GenBank/DDBJ databases">
        <authorList>
            <person name="Teo W.F.A."/>
            <person name="Duangmal K."/>
        </authorList>
    </citation>
    <scope>NUCLEOTIDE SEQUENCE [LARGE SCALE GENOMIC DNA]</scope>
    <source>
        <strain evidence="3">K81G1</strain>
    </source>
</reference>
<dbReference type="InterPro" id="IPR029017">
    <property type="entry name" value="Enolase-like_N"/>
</dbReference>
<feature type="domain" description="Mandelate racemase/muconate lactonizing enzyme C-terminal" evidence="2">
    <location>
        <begin position="129"/>
        <end position="223"/>
    </location>
</feature>
<dbReference type="InterPro" id="IPR036849">
    <property type="entry name" value="Enolase-like_C_sf"/>
</dbReference>
<keyword evidence="1" id="KW-0479">Metal-binding</keyword>
<organism evidence="3 4">
    <name type="scientific">Amycolatopsis acidicola</name>
    <dbReference type="NCBI Taxonomy" id="2596893"/>
    <lineage>
        <taxon>Bacteria</taxon>
        <taxon>Bacillati</taxon>
        <taxon>Actinomycetota</taxon>
        <taxon>Actinomycetes</taxon>
        <taxon>Pseudonocardiales</taxon>
        <taxon>Pseudonocardiaceae</taxon>
        <taxon>Amycolatopsis</taxon>
    </lineage>
</organism>
<evidence type="ECO:0000313" key="3">
    <source>
        <dbReference type="EMBL" id="KAA9153477.1"/>
    </source>
</evidence>
<dbReference type="Gene3D" id="3.30.390.10">
    <property type="entry name" value="Enolase-like, N-terminal domain"/>
    <property type="match status" value="1"/>
</dbReference>
<dbReference type="PANTHER" id="PTHR48073:SF2">
    <property type="entry name" value="O-SUCCINYLBENZOATE SYNTHASE"/>
    <property type="match status" value="1"/>
</dbReference>
<name>A0A5N0US29_9PSEU</name>
<dbReference type="EMBL" id="VMNW02000076">
    <property type="protein sequence ID" value="KAA9153477.1"/>
    <property type="molecule type" value="Genomic_DNA"/>
</dbReference>
<dbReference type="Gene3D" id="3.20.20.120">
    <property type="entry name" value="Enolase-like C-terminal domain"/>
    <property type="match status" value="1"/>
</dbReference>
<protein>
    <submittedName>
        <fullName evidence="3">Chloromuconate cycloisomerase</fullName>
    </submittedName>
</protein>
<dbReference type="PANTHER" id="PTHR48073">
    <property type="entry name" value="O-SUCCINYLBENZOATE SYNTHASE-RELATED"/>
    <property type="match status" value="1"/>
</dbReference>
<dbReference type="OrthoDB" id="5241672at2"/>
<gene>
    <name evidence="3" type="ORF">FPZ12_034625</name>
</gene>
<dbReference type="GO" id="GO:0046872">
    <property type="term" value="F:metal ion binding"/>
    <property type="evidence" value="ECO:0007669"/>
    <property type="project" value="UniProtKB-KW"/>
</dbReference>
<keyword evidence="4" id="KW-1185">Reference proteome</keyword>
<evidence type="ECO:0000256" key="1">
    <source>
        <dbReference type="ARBA" id="ARBA00022723"/>
    </source>
</evidence>
<proteinExistence type="predicted"/>
<dbReference type="RefSeq" id="WP_144759039.1">
    <property type="nucleotide sequence ID" value="NZ_VMNW02000076.1"/>
</dbReference>
<dbReference type="Pfam" id="PF13378">
    <property type="entry name" value="MR_MLE_C"/>
    <property type="match status" value="1"/>
</dbReference>
<dbReference type="InterPro" id="IPR013342">
    <property type="entry name" value="Mandelate_racemase_C"/>
</dbReference>